<feature type="compositionally biased region" description="Basic and acidic residues" evidence="7">
    <location>
        <begin position="687"/>
        <end position="696"/>
    </location>
</feature>
<protein>
    <recommendedName>
        <fullName evidence="1">non-specific serine/threonine protein kinase</fullName>
        <ecNumber evidence="1">2.7.11.1</ecNumber>
    </recommendedName>
</protein>
<dbReference type="Gene3D" id="3.30.200.20">
    <property type="entry name" value="Phosphorylase Kinase, domain 1"/>
    <property type="match status" value="1"/>
</dbReference>
<keyword evidence="6" id="KW-0067">ATP-binding</keyword>
<dbReference type="PANTHER" id="PTHR44167:SF23">
    <property type="entry name" value="CDC7 KINASE, ISOFORM A-RELATED"/>
    <property type="match status" value="1"/>
</dbReference>
<keyword evidence="3" id="KW-0808">Transferase</keyword>
<feature type="region of interest" description="Disordered" evidence="7">
    <location>
        <begin position="756"/>
        <end position="777"/>
    </location>
</feature>
<dbReference type="PANTHER" id="PTHR44167">
    <property type="entry name" value="OVARIAN-SPECIFIC SERINE/THREONINE-PROTEIN KINASE LOK-RELATED"/>
    <property type="match status" value="1"/>
</dbReference>
<dbReference type="Gene3D" id="1.10.510.10">
    <property type="entry name" value="Transferase(Phosphotransferase) domain 1"/>
    <property type="match status" value="2"/>
</dbReference>
<dbReference type="FunFam" id="1.10.510.10:FF:001893">
    <property type="entry name" value="Probable serine/threonine-protein kinase DDB_G0291918"/>
    <property type="match status" value="1"/>
</dbReference>
<proteinExistence type="predicted"/>
<dbReference type="SUPFAM" id="SSF56112">
    <property type="entry name" value="Protein kinase-like (PK-like)"/>
    <property type="match status" value="1"/>
</dbReference>
<keyword evidence="4" id="KW-0547">Nucleotide-binding</keyword>
<dbReference type="PROSITE" id="PS50011">
    <property type="entry name" value="PROTEIN_KINASE_DOM"/>
    <property type="match status" value="1"/>
</dbReference>
<evidence type="ECO:0000259" key="8">
    <source>
        <dbReference type="PROSITE" id="PS50011"/>
    </source>
</evidence>
<sequence length="1028" mass="115614">MENHHLILSNSSPKQTDLHLKSFHLFALLLSIGHPVTPLHLSSLCRAFSLDASPKFVEFACSVADSPIEMTREGLVTVSSDVFVALKRFFNNSRRNVKVLMNCEKNELRCERRCDDEDDDEMTWYRKRRRLSHNVGPLDLTMRFTIPNYSKVYIHVDDDEMLRSVFMNAGNSSNDDRPDEMTVRLPTQFTFDAGLLNYGSNIGRLEGEREMCRISRMKEIGNNSNVLSNDTHIRLPGTRATLLSGLKDCFQLESSSYLTANSNVRIEEIEGDSCMLSKKPNTRSRRALDNSKVNSVVKAWINEKCVLGLASPKGNVKNLSHNTGHGGMIHELNTGNTNTLICNDTTPCQEVGEQNIVLPTAAEEMCANEAQMGNSQEEEKACGRDEQLVCSRDPETLLMNVDMPAKNDCTSKNIVRRKQACTNIELNLKTPTTELISPDQKHVPEITAKLVATPKDATSTEQTISVTVNKGDDVGKLIEQKPCRKDKRPVSVKQRIKSTCDQKVQPTGERDNVKEKKEKAPIFSVKDHSEPKELPVFESYIVEEEEGSGGYGTVYKVRRKEDGITFAVKYPHENANRGNIYNELKMLERFGGKNFVIRYEGSFKSGNSDCLVLEHVAHDRPEVLRREIDVDQLRWYGYCLFRALASLHKQGVVHRDVKPGNFLFSCEASKGYLIDFNLATDLHQKSGSTEKSKYHDASFGSVPPPHPESLPPSKSRKYTSSKALIAGTHSKSLLSPKNLKRKTDQVKDLNMQNVMKSQGADGSGITSTKDATSKAERFRQPIPSTGRKELLNLAHKAIQSRDHEIISTPSMKRKRVAAPPTNIDNKFMYLTPMPLQSTGISVARTGAGLLKYKGEGKQRKEGSCVGTKGFRSPEVLLKSIYQGPKVDVWSAGVTLLYFIIGRSPFVGDPDQNIKEIAKLRGSEDLWEVAKLHDREASFPPELYQVQSLGFTKLEEWCKQITRRPNFIEVIPSSLIDLVDKCLMVNPRSRLSAEDALNHEFFAPCHKLIEKQKLMRQRQSMDSRIMRSV</sequence>
<dbReference type="FunFam" id="1.10.510.10:FF:001725">
    <property type="entry name" value="Kinase like protein"/>
    <property type="match status" value="1"/>
</dbReference>
<evidence type="ECO:0000256" key="6">
    <source>
        <dbReference type="ARBA" id="ARBA00022840"/>
    </source>
</evidence>
<evidence type="ECO:0000256" key="7">
    <source>
        <dbReference type="SAM" id="MobiDB-lite"/>
    </source>
</evidence>
<evidence type="ECO:0000256" key="4">
    <source>
        <dbReference type="ARBA" id="ARBA00022741"/>
    </source>
</evidence>
<organism evidence="9">
    <name type="scientific">Tanacetum cinerariifolium</name>
    <name type="common">Dalmatian daisy</name>
    <name type="synonym">Chrysanthemum cinerariifolium</name>
    <dbReference type="NCBI Taxonomy" id="118510"/>
    <lineage>
        <taxon>Eukaryota</taxon>
        <taxon>Viridiplantae</taxon>
        <taxon>Streptophyta</taxon>
        <taxon>Embryophyta</taxon>
        <taxon>Tracheophyta</taxon>
        <taxon>Spermatophyta</taxon>
        <taxon>Magnoliopsida</taxon>
        <taxon>eudicotyledons</taxon>
        <taxon>Gunneridae</taxon>
        <taxon>Pentapetalae</taxon>
        <taxon>asterids</taxon>
        <taxon>campanulids</taxon>
        <taxon>Asterales</taxon>
        <taxon>Asteraceae</taxon>
        <taxon>Asteroideae</taxon>
        <taxon>Anthemideae</taxon>
        <taxon>Anthemidinae</taxon>
        <taxon>Tanacetum</taxon>
    </lineage>
</organism>
<evidence type="ECO:0000313" key="9">
    <source>
        <dbReference type="EMBL" id="GEX65518.1"/>
    </source>
</evidence>
<dbReference type="GO" id="GO:0005634">
    <property type="term" value="C:nucleus"/>
    <property type="evidence" value="ECO:0007669"/>
    <property type="project" value="TreeGrafter"/>
</dbReference>
<dbReference type="EMBL" id="BKCJ010121568">
    <property type="protein sequence ID" value="GEX65518.1"/>
    <property type="molecule type" value="Genomic_DNA"/>
</dbReference>
<feature type="domain" description="Protein kinase" evidence="8">
    <location>
        <begin position="540"/>
        <end position="1001"/>
    </location>
</feature>
<dbReference type="PROSITE" id="PS00108">
    <property type="entry name" value="PROTEIN_KINASE_ST"/>
    <property type="match status" value="1"/>
</dbReference>
<comment type="caution">
    <text evidence="9">The sequence shown here is derived from an EMBL/GenBank/DDBJ whole genome shotgun (WGS) entry which is preliminary data.</text>
</comment>
<feature type="region of interest" description="Disordered" evidence="7">
    <location>
        <begin position="687"/>
        <end position="719"/>
    </location>
</feature>
<dbReference type="SMART" id="SM00220">
    <property type="entry name" value="S_TKc"/>
    <property type="match status" value="1"/>
</dbReference>
<dbReference type="AlphaFoldDB" id="A0A699H6I4"/>
<evidence type="ECO:0000256" key="5">
    <source>
        <dbReference type="ARBA" id="ARBA00022777"/>
    </source>
</evidence>
<dbReference type="InterPro" id="IPR008271">
    <property type="entry name" value="Ser/Thr_kinase_AS"/>
</dbReference>
<dbReference type="GO" id="GO:0004674">
    <property type="term" value="F:protein serine/threonine kinase activity"/>
    <property type="evidence" value="ECO:0007669"/>
    <property type="project" value="UniProtKB-KW"/>
</dbReference>
<gene>
    <name evidence="9" type="ORF">Tci_337493</name>
</gene>
<dbReference type="EC" id="2.7.11.1" evidence="1"/>
<reference evidence="9" key="1">
    <citation type="journal article" date="2019" name="Sci. Rep.">
        <title>Draft genome of Tanacetum cinerariifolium, the natural source of mosquito coil.</title>
        <authorList>
            <person name="Yamashiro T."/>
            <person name="Shiraishi A."/>
            <person name="Satake H."/>
            <person name="Nakayama K."/>
        </authorList>
    </citation>
    <scope>NUCLEOTIDE SEQUENCE</scope>
</reference>
<name>A0A699H6I4_TANCI</name>
<evidence type="ECO:0000256" key="2">
    <source>
        <dbReference type="ARBA" id="ARBA00022527"/>
    </source>
</evidence>
<evidence type="ECO:0000256" key="3">
    <source>
        <dbReference type="ARBA" id="ARBA00022679"/>
    </source>
</evidence>
<dbReference type="InterPro" id="IPR011009">
    <property type="entry name" value="Kinase-like_dom_sf"/>
</dbReference>
<evidence type="ECO:0000256" key="1">
    <source>
        <dbReference type="ARBA" id="ARBA00012513"/>
    </source>
</evidence>
<dbReference type="GO" id="GO:0005524">
    <property type="term" value="F:ATP binding"/>
    <property type="evidence" value="ECO:0007669"/>
    <property type="project" value="UniProtKB-KW"/>
</dbReference>
<dbReference type="Pfam" id="PF00069">
    <property type="entry name" value="Pkinase"/>
    <property type="match status" value="2"/>
</dbReference>
<dbReference type="GO" id="GO:0044773">
    <property type="term" value="P:mitotic DNA damage checkpoint signaling"/>
    <property type="evidence" value="ECO:0007669"/>
    <property type="project" value="TreeGrafter"/>
</dbReference>
<dbReference type="InterPro" id="IPR000719">
    <property type="entry name" value="Prot_kinase_dom"/>
</dbReference>
<accession>A0A699H6I4</accession>
<keyword evidence="2" id="KW-0723">Serine/threonine-protein kinase</keyword>
<keyword evidence="5 9" id="KW-0418">Kinase</keyword>